<proteinExistence type="predicted"/>
<sequence length="120" mass="13456">MIHDKSRQFHDKPRDESNQLKVGDKVLLDEIDFRVATSEPNGAIPFTILNVFPYGTVEVTLSKFGTFKGPSSTSSSSAPAKIRHPYLRFQAGPHEDLYQLHRVRPLGLGHCIVWAALEQV</sequence>
<dbReference type="Proteomes" id="UP000239757">
    <property type="component" value="Unassembled WGS sequence"/>
</dbReference>
<gene>
    <name evidence="1" type="ORF">GOBAR_AA25321</name>
</gene>
<name>A0A2P5WW89_GOSBA</name>
<accession>A0A2P5WW89</accession>
<protein>
    <submittedName>
        <fullName evidence="1">Uncharacterized protein</fullName>
    </submittedName>
</protein>
<evidence type="ECO:0000313" key="2">
    <source>
        <dbReference type="Proteomes" id="UP000239757"/>
    </source>
</evidence>
<evidence type="ECO:0000313" key="1">
    <source>
        <dbReference type="EMBL" id="PPR95344.1"/>
    </source>
</evidence>
<dbReference type="EMBL" id="KZ666308">
    <property type="protein sequence ID" value="PPR95344.1"/>
    <property type="molecule type" value="Genomic_DNA"/>
</dbReference>
<organism evidence="1 2">
    <name type="scientific">Gossypium barbadense</name>
    <name type="common">Sea Island cotton</name>
    <name type="synonym">Hibiscus barbadensis</name>
    <dbReference type="NCBI Taxonomy" id="3634"/>
    <lineage>
        <taxon>Eukaryota</taxon>
        <taxon>Viridiplantae</taxon>
        <taxon>Streptophyta</taxon>
        <taxon>Embryophyta</taxon>
        <taxon>Tracheophyta</taxon>
        <taxon>Spermatophyta</taxon>
        <taxon>Magnoliopsida</taxon>
        <taxon>eudicotyledons</taxon>
        <taxon>Gunneridae</taxon>
        <taxon>Pentapetalae</taxon>
        <taxon>rosids</taxon>
        <taxon>malvids</taxon>
        <taxon>Malvales</taxon>
        <taxon>Malvaceae</taxon>
        <taxon>Malvoideae</taxon>
        <taxon>Gossypium</taxon>
    </lineage>
</organism>
<dbReference type="AlphaFoldDB" id="A0A2P5WW89"/>
<reference evidence="1 2" key="1">
    <citation type="submission" date="2015-01" db="EMBL/GenBank/DDBJ databases">
        <title>Genome of allotetraploid Gossypium barbadense reveals genomic plasticity and fiber elongation in cotton evolution.</title>
        <authorList>
            <person name="Chen X."/>
            <person name="Liu X."/>
            <person name="Zhao B."/>
            <person name="Zheng H."/>
            <person name="Hu Y."/>
            <person name="Lu G."/>
            <person name="Yang C."/>
            <person name="Chen J."/>
            <person name="Shan C."/>
            <person name="Zhang L."/>
            <person name="Zhou Y."/>
            <person name="Wang L."/>
            <person name="Guo W."/>
            <person name="Bai Y."/>
            <person name="Ruan J."/>
            <person name="Shangguan X."/>
            <person name="Mao Y."/>
            <person name="Jiang J."/>
            <person name="Zhu Y."/>
            <person name="Lei J."/>
            <person name="Kang H."/>
            <person name="Chen S."/>
            <person name="He X."/>
            <person name="Wang R."/>
            <person name="Wang Y."/>
            <person name="Chen J."/>
            <person name="Wang L."/>
            <person name="Yu S."/>
            <person name="Wang B."/>
            <person name="Wei J."/>
            <person name="Song S."/>
            <person name="Lu X."/>
            <person name="Gao Z."/>
            <person name="Gu W."/>
            <person name="Deng X."/>
            <person name="Ma D."/>
            <person name="Wang S."/>
            <person name="Liang W."/>
            <person name="Fang L."/>
            <person name="Cai C."/>
            <person name="Zhu X."/>
            <person name="Zhou B."/>
            <person name="Zhang Y."/>
            <person name="Chen Z."/>
            <person name="Xu S."/>
            <person name="Zhu R."/>
            <person name="Wang S."/>
            <person name="Zhang T."/>
            <person name="Zhao G."/>
        </authorList>
    </citation>
    <scope>NUCLEOTIDE SEQUENCE [LARGE SCALE GENOMIC DNA]</scope>
    <source>
        <strain evidence="2">cv. Xinhai21</strain>
        <tissue evidence="1">Leaf</tissue>
    </source>
</reference>